<sequence length="44" mass="4718">AFRKAFAAATGDIKKTIIGDFRSTSAKVRVTHTDVLLKAVEAVN</sequence>
<evidence type="ECO:0000313" key="2">
    <source>
        <dbReference type="Proteomes" id="UP000827092"/>
    </source>
</evidence>
<keyword evidence="2" id="KW-1185">Reference proteome</keyword>
<dbReference type="EMBL" id="JAFNEN010003138">
    <property type="protein sequence ID" value="KAG8172085.1"/>
    <property type="molecule type" value="Genomic_DNA"/>
</dbReference>
<gene>
    <name evidence="1" type="ORF">JTE90_024122</name>
</gene>
<feature type="non-terminal residue" evidence="1">
    <location>
        <position position="1"/>
    </location>
</feature>
<organism evidence="1 2">
    <name type="scientific">Oedothorax gibbosus</name>
    <dbReference type="NCBI Taxonomy" id="931172"/>
    <lineage>
        <taxon>Eukaryota</taxon>
        <taxon>Metazoa</taxon>
        <taxon>Ecdysozoa</taxon>
        <taxon>Arthropoda</taxon>
        <taxon>Chelicerata</taxon>
        <taxon>Arachnida</taxon>
        <taxon>Araneae</taxon>
        <taxon>Araneomorphae</taxon>
        <taxon>Entelegynae</taxon>
        <taxon>Araneoidea</taxon>
        <taxon>Linyphiidae</taxon>
        <taxon>Erigoninae</taxon>
        <taxon>Oedothorax</taxon>
    </lineage>
</organism>
<evidence type="ECO:0000313" key="1">
    <source>
        <dbReference type="EMBL" id="KAG8172085.1"/>
    </source>
</evidence>
<name>A0AAV6TL20_9ARAC</name>
<accession>A0AAV6TL20</accession>
<comment type="caution">
    <text evidence="1">The sequence shown here is derived from an EMBL/GenBank/DDBJ whole genome shotgun (WGS) entry which is preliminary data.</text>
</comment>
<proteinExistence type="predicted"/>
<reference evidence="1 2" key="1">
    <citation type="journal article" date="2022" name="Nat. Ecol. Evol.">
        <title>A masculinizing supergene underlies an exaggerated male reproductive morph in a spider.</title>
        <authorList>
            <person name="Hendrickx F."/>
            <person name="De Corte Z."/>
            <person name="Sonet G."/>
            <person name="Van Belleghem S.M."/>
            <person name="Kostlbacher S."/>
            <person name="Vangestel C."/>
        </authorList>
    </citation>
    <scope>NUCLEOTIDE SEQUENCE [LARGE SCALE GENOMIC DNA]</scope>
    <source>
        <strain evidence="1">W744_W776</strain>
    </source>
</reference>
<protein>
    <submittedName>
        <fullName evidence="1">Uncharacterized protein</fullName>
    </submittedName>
</protein>
<dbReference type="AlphaFoldDB" id="A0AAV6TL20"/>
<dbReference type="Proteomes" id="UP000827092">
    <property type="component" value="Unassembled WGS sequence"/>
</dbReference>